<accession>A0A098LLB8</accession>
<protein>
    <recommendedName>
        <fullName evidence="1">N-acetyltransferase domain-containing protein</fullName>
    </recommendedName>
</protein>
<dbReference type="PANTHER" id="PTHR43792:SF1">
    <property type="entry name" value="N-ACETYLTRANSFERASE DOMAIN-CONTAINING PROTEIN"/>
    <property type="match status" value="1"/>
</dbReference>
<dbReference type="Pfam" id="PF13302">
    <property type="entry name" value="Acetyltransf_3"/>
    <property type="match status" value="1"/>
</dbReference>
<proteinExistence type="predicted"/>
<dbReference type="InterPro" id="IPR000182">
    <property type="entry name" value="GNAT_dom"/>
</dbReference>
<dbReference type="PROSITE" id="PS51186">
    <property type="entry name" value="GNAT"/>
    <property type="match status" value="1"/>
</dbReference>
<name>A0A098LLB8_9BACT</name>
<reference evidence="2 3" key="1">
    <citation type="submission" date="2014-09" db="EMBL/GenBank/DDBJ databases">
        <title>Sporocytophaga myxococcoides PG-01 genome sequencing.</title>
        <authorList>
            <person name="Liu L."/>
            <person name="Gao P.J."/>
            <person name="Chen G.J."/>
            <person name="Wang L.S."/>
        </authorList>
    </citation>
    <scope>NUCLEOTIDE SEQUENCE [LARGE SCALE GENOMIC DNA]</scope>
    <source>
        <strain evidence="2 3">PG-01</strain>
    </source>
</reference>
<organism evidence="2 3">
    <name type="scientific">Sporocytophaga myxococcoides</name>
    <dbReference type="NCBI Taxonomy" id="153721"/>
    <lineage>
        <taxon>Bacteria</taxon>
        <taxon>Pseudomonadati</taxon>
        <taxon>Bacteroidota</taxon>
        <taxon>Cytophagia</taxon>
        <taxon>Cytophagales</taxon>
        <taxon>Cytophagaceae</taxon>
        <taxon>Sporocytophaga</taxon>
    </lineage>
</organism>
<gene>
    <name evidence="2" type="ORF">MYP_4971</name>
</gene>
<evidence type="ECO:0000259" key="1">
    <source>
        <dbReference type="PROSITE" id="PS51186"/>
    </source>
</evidence>
<dbReference type="eggNOG" id="COG1670">
    <property type="taxonomic scope" value="Bacteria"/>
</dbReference>
<comment type="caution">
    <text evidence="2">The sequence shown here is derived from an EMBL/GenBank/DDBJ whole genome shotgun (WGS) entry which is preliminary data.</text>
</comment>
<dbReference type="InterPro" id="IPR051531">
    <property type="entry name" value="N-acetyltransferase"/>
</dbReference>
<dbReference type="PANTHER" id="PTHR43792">
    <property type="entry name" value="GNAT FAMILY, PUTATIVE (AFU_ORTHOLOGUE AFUA_3G00765)-RELATED-RELATED"/>
    <property type="match status" value="1"/>
</dbReference>
<sequence>MNPLPLFFILIMIVLQTDRLIIKEYKPEYLNLAYKVFSDPQTMAFWPAPLSINETQRWIDRSMQSYKDNGFGRYAIYLKNTNHLIGDCGILKLETDNILVHDLGYIIYAPFWSTGLGFEAAKAAMDFGFNELNIDRLYANMPFNHAASIKVAEKLGMKRIKEFHNKKNRSILTYLYCSVK</sequence>
<feature type="domain" description="N-acetyltransferase" evidence="1">
    <location>
        <begin position="20"/>
        <end position="178"/>
    </location>
</feature>
<keyword evidence="3" id="KW-1185">Reference proteome</keyword>
<dbReference type="Gene3D" id="3.40.630.30">
    <property type="match status" value="1"/>
</dbReference>
<dbReference type="GO" id="GO:0016747">
    <property type="term" value="F:acyltransferase activity, transferring groups other than amino-acyl groups"/>
    <property type="evidence" value="ECO:0007669"/>
    <property type="project" value="InterPro"/>
</dbReference>
<dbReference type="STRING" id="153721.MYP_4971"/>
<dbReference type="EMBL" id="BBLT01000016">
    <property type="protein sequence ID" value="GAL87740.1"/>
    <property type="molecule type" value="Genomic_DNA"/>
</dbReference>
<dbReference type="Proteomes" id="UP000030185">
    <property type="component" value="Unassembled WGS sequence"/>
</dbReference>
<dbReference type="AlphaFoldDB" id="A0A098LLB8"/>
<evidence type="ECO:0000313" key="2">
    <source>
        <dbReference type="EMBL" id="GAL87740.1"/>
    </source>
</evidence>
<dbReference type="InterPro" id="IPR016181">
    <property type="entry name" value="Acyl_CoA_acyltransferase"/>
</dbReference>
<evidence type="ECO:0000313" key="3">
    <source>
        <dbReference type="Proteomes" id="UP000030185"/>
    </source>
</evidence>
<dbReference type="SUPFAM" id="SSF55729">
    <property type="entry name" value="Acyl-CoA N-acyltransferases (Nat)"/>
    <property type="match status" value="1"/>
</dbReference>